<accession>A0A9N9T8N7</accession>
<keyword evidence="3" id="KW-1133">Transmembrane helix</keyword>
<evidence type="ECO:0000256" key="2">
    <source>
        <dbReference type="SAM" id="MobiDB-lite"/>
    </source>
</evidence>
<feature type="compositionally biased region" description="Basic and acidic residues" evidence="2">
    <location>
        <begin position="106"/>
        <end position="121"/>
    </location>
</feature>
<feature type="transmembrane region" description="Helical" evidence="3">
    <location>
        <begin position="363"/>
        <end position="384"/>
    </location>
</feature>
<evidence type="ECO:0000313" key="5">
    <source>
        <dbReference type="Proteomes" id="UP001153709"/>
    </source>
</evidence>
<keyword evidence="5" id="KW-1185">Reference proteome</keyword>
<organism evidence="4 5">
    <name type="scientific">Diabrotica balteata</name>
    <name type="common">Banded cucumber beetle</name>
    <dbReference type="NCBI Taxonomy" id="107213"/>
    <lineage>
        <taxon>Eukaryota</taxon>
        <taxon>Metazoa</taxon>
        <taxon>Ecdysozoa</taxon>
        <taxon>Arthropoda</taxon>
        <taxon>Hexapoda</taxon>
        <taxon>Insecta</taxon>
        <taxon>Pterygota</taxon>
        <taxon>Neoptera</taxon>
        <taxon>Endopterygota</taxon>
        <taxon>Coleoptera</taxon>
        <taxon>Polyphaga</taxon>
        <taxon>Cucujiformia</taxon>
        <taxon>Chrysomeloidea</taxon>
        <taxon>Chrysomelidae</taxon>
        <taxon>Galerucinae</taxon>
        <taxon>Diabroticina</taxon>
        <taxon>Diabroticites</taxon>
        <taxon>Diabrotica</taxon>
    </lineage>
</organism>
<proteinExistence type="inferred from homology"/>
<dbReference type="EMBL" id="OU898284">
    <property type="protein sequence ID" value="CAG9841050.1"/>
    <property type="molecule type" value="Genomic_DNA"/>
</dbReference>
<keyword evidence="3" id="KW-0812">Transmembrane</keyword>
<dbReference type="InterPro" id="IPR040350">
    <property type="entry name" value="TMEM272"/>
</dbReference>
<dbReference type="Proteomes" id="UP001153709">
    <property type="component" value="Chromosome 9"/>
</dbReference>
<feature type="region of interest" description="Disordered" evidence="2">
    <location>
        <begin position="44"/>
        <end position="232"/>
    </location>
</feature>
<feature type="region of interest" description="Disordered" evidence="2">
    <location>
        <begin position="1"/>
        <end position="21"/>
    </location>
</feature>
<gene>
    <name evidence="4" type="ORF">DIABBA_LOCUS13649</name>
</gene>
<keyword evidence="3" id="KW-0472">Membrane</keyword>
<evidence type="ECO:0000256" key="3">
    <source>
        <dbReference type="SAM" id="Phobius"/>
    </source>
</evidence>
<sequence length="522" mass="58404">LVPDSQKSPRHSLVPNDHFRCPSKNNLSSDFVLSPRNSIAVDFNRSPRNSLVPDYNRSPRHSLTPESNIHGSKLNVAEFNRSPRNSLVPDSSRVSRRSLSESINWRPDEGGRGHHHNDTLPKRTGRNNNGDDYEDRSPRGSIGPEERERSPRGSLARNMFDDPEKKSPRGSLTLTFQEPPVTERRASSDNGVRIRSTSPYRVGGSRSGAAGFSGFSENGSRRASSSVSGDEQRRLCVDHNNTETQSINLALSLTTYGSVAYQLKDANLEANGTCDFVCKALNIVNKTVVVTIALVCLSILPIIMLIMGIQFLRDCPREPNIPIYMIVGGSVGCIKMSLTLWSQFHNSRTGNNGMNATSIVSKIASVALTVLLLVWFALGNYWYFKMAKSLRSKWKRKMRQVKRERYGKKELERLKKTLGIEDKPGEASTSTTDATMTDLSEVITFTTADEIKKKRKEKEQDKDIMDQSTIDDLKKFNAKTLMDANGAYPVWVHPRKIKKSKKSKDKKGKKSKGKVSKNSKKK</sequence>
<dbReference type="InterPro" id="IPR018784">
    <property type="entry name" value="LLPH-like"/>
</dbReference>
<dbReference type="OrthoDB" id="6157510at2759"/>
<evidence type="ECO:0000256" key="1">
    <source>
        <dbReference type="ARBA" id="ARBA00034118"/>
    </source>
</evidence>
<comment type="similarity">
    <text evidence="1">Belongs to the learning-associated protein family.</text>
</comment>
<reference evidence="4" key="1">
    <citation type="submission" date="2022-01" db="EMBL/GenBank/DDBJ databases">
        <authorList>
            <person name="King R."/>
        </authorList>
    </citation>
    <scope>NUCLEOTIDE SEQUENCE</scope>
</reference>
<dbReference type="PANTHER" id="PTHR33444:SF7">
    <property type="entry name" value="TRANSMEMBRANE PROTEIN 272"/>
    <property type="match status" value="1"/>
</dbReference>
<protein>
    <submittedName>
        <fullName evidence="4">Uncharacterized protein</fullName>
    </submittedName>
</protein>
<dbReference type="PANTHER" id="PTHR33444">
    <property type="entry name" value="SI:DKEY-19B23.12-RELATED"/>
    <property type="match status" value="1"/>
</dbReference>
<feature type="transmembrane region" description="Helical" evidence="3">
    <location>
        <begin position="288"/>
        <end position="309"/>
    </location>
</feature>
<feature type="compositionally biased region" description="Low complexity" evidence="2">
    <location>
        <begin position="203"/>
        <end position="218"/>
    </location>
</feature>
<name>A0A9N9T8N7_DIABA</name>
<feature type="transmembrane region" description="Helical" evidence="3">
    <location>
        <begin position="321"/>
        <end position="343"/>
    </location>
</feature>
<feature type="compositionally biased region" description="Basic residues" evidence="2">
    <location>
        <begin position="493"/>
        <end position="522"/>
    </location>
</feature>
<dbReference type="Pfam" id="PF10169">
    <property type="entry name" value="LLPH"/>
    <property type="match status" value="1"/>
</dbReference>
<evidence type="ECO:0000313" key="4">
    <source>
        <dbReference type="EMBL" id="CAG9841050.1"/>
    </source>
</evidence>
<dbReference type="AlphaFoldDB" id="A0A9N9T8N7"/>
<feature type="non-terminal residue" evidence="4">
    <location>
        <position position="1"/>
    </location>
</feature>
<feature type="region of interest" description="Disordered" evidence="2">
    <location>
        <begin position="484"/>
        <end position="522"/>
    </location>
</feature>